<dbReference type="RefSeq" id="WP_308469682.1">
    <property type="nucleotide sequence ID" value="NZ_CP121778.1"/>
</dbReference>
<evidence type="ECO:0000313" key="2">
    <source>
        <dbReference type="Proteomes" id="UP001244586"/>
    </source>
</evidence>
<dbReference type="InterPro" id="IPR023346">
    <property type="entry name" value="Lysozyme-like_dom_sf"/>
</dbReference>
<dbReference type="EMBL" id="CP121778">
    <property type="protein sequence ID" value="WMG20059.1"/>
    <property type="molecule type" value="Genomic_DNA"/>
</dbReference>
<keyword evidence="1" id="KW-0614">Plasmid</keyword>
<reference evidence="1 2" key="1">
    <citation type="submission" date="2023-04" db="EMBL/GenBank/DDBJ databases">
        <title>Acinetobacter johnsonii isolate AYTCM encoding NDM-1, OXA-58 and PER-1.</title>
        <authorList>
            <person name="Tian C."/>
            <person name="Wang S."/>
            <person name="Fan X."/>
            <person name="Xia D."/>
        </authorList>
    </citation>
    <scope>NUCLEOTIDE SEQUENCE [LARGE SCALE GENOMIC DNA]</scope>
    <source>
        <strain evidence="1 2">AYTCM</strain>
        <plasmid evidence="1 2">pAYTCM-2</plasmid>
    </source>
</reference>
<evidence type="ECO:0008006" key="3">
    <source>
        <dbReference type="Google" id="ProtNLM"/>
    </source>
</evidence>
<protein>
    <recommendedName>
        <fullName evidence="3">Transglycosylase SLT domain-containing protein</fullName>
    </recommendedName>
</protein>
<dbReference type="Proteomes" id="UP001244586">
    <property type="component" value="Plasmid pAYTCM-2"/>
</dbReference>
<sequence>MGLLSEFITEQDQAFDETKLTDPRKFKRGTLSDIGLGAVSGTAKGVLSVSNAASRLIEGDEVADRRMAQTNEALTPTNQGTAGHVASGITEVLAAGTVGAPLGPYGVATTVGLGTRAIEHTKLTQKLGVDQDTADTASNIYGATNAALAFLPISNVFKKSLVADYAALVVAPTAVGQASIYGEGAYLDSKGYKKQGEQYKDMATDPTAIFTNLAIGSVFFAGSRYLNAKTNPDLSEAQVHQAEADFNATVENALADADTSSMPNVAQSVDDLAQHQTNLNQAIDQVMKGEKVNISEATGGQLKTLDDIKQYIKTKNTTINKPKNTSSSLAEATEQNRKIIWEKLNPGMKYPGTSTPKQPQVKPFTASGIQKLIYDEATAKGLSDADARTVVALAHFESGGKFSPTVKNTKSSATGVFQFIDSTWQAEGGTAANRHDLNKQIELGIKHTKSNIKYIEDKTGIVLTGSQIYIPHLLGRGGAEIVFKAIKDNPNQSARDVISRFSKDPDHLMRINGIPKNARIDDAIHFFTKKIDDITAQHYGGTGSTHKYVFESEAETALEQAPIKPESSYEGTVDRLDLDNLPDVDDLFISPHDFNTFEQRNMDHEVVGDLTTEQLDLTSMVLDEHGNLVHDLPDTNYKPMSDAELSKLLDDVFAESETAKIPHTSNTIKVKDRIDDPAKEFKPDESIASDWKEKQRYEDGKYHKELTRTYKDQDENTVQELQYRGSYVRRTVNDAHQTNSIHVGRSNKSNFVDHKGNKELETALDRIFDEGRAFGYLSQIPKGQQTIDKLVANPDLVISSKKTGEDLTAAQWKDKLIREQDNIQMMAKAMSTLAKCALKQAA</sequence>
<geneLocation type="plasmid" evidence="1 2">
    <name>pAYTCM-2</name>
</geneLocation>
<proteinExistence type="predicted"/>
<dbReference type="Gene3D" id="1.10.530.10">
    <property type="match status" value="1"/>
</dbReference>
<organism evidence="1 2">
    <name type="scientific">Acinetobacter johnsonii</name>
    <dbReference type="NCBI Taxonomy" id="40214"/>
    <lineage>
        <taxon>Bacteria</taxon>
        <taxon>Pseudomonadati</taxon>
        <taxon>Pseudomonadota</taxon>
        <taxon>Gammaproteobacteria</taxon>
        <taxon>Moraxellales</taxon>
        <taxon>Moraxellaceae</taxon>
        <taxon>Acinetobacter</taxon>
    </lineage>
</organism>
<accession>A0AAJ6LEH5</accession>
<keyword evidence="2" id="KW-1185">Reference proteome</keyword>
<name>A0AAJ6LEH5_ACIJO</name>
<dbReference type="AlphaFoldDB" id="A0AAJ6LEH5"/>
<dbReference type="SUPFAM" id="SSF53955">
    <property type="entry name" value="Lysozyme-like"/>
    <property type="match status" value="1"/>
</dbReference>
<dbReference type="CDD" id="cd00442">
    <property type="entry name" value="Lyz-like"/>
    <property type="match status" value="1"/>
</dbReference>
<evidence type="ECO:0000313" key="1">
    <source>
        <dbReference type="EMBL" id="WMG20059.1"/>
    </source>
</evidence>
<gene>
    <name evidence="1" type="ORF">QBJ73_19170</name>
</gene>